<dbReference type="PANTHER" id="PTHR37418:SF2">
    <property type="entry name" value="3-KETO-5-AMINOHEXANOATE CLEAVAGE ENZYME"/>
    <property type="match status" value="1"/>
</dbReference>
<comment type="caution">
    <text evidence="5">The sequence shown here is derived from an EMBL/GenBank/DDBJ whole genome shotgun (WGS) entry which is preliminary data.</text>
</comment>
<keyword evidence="3" id="KW-0479">Metal-binding</keyword>
<keyword evidence="2" id="KW-0808">Transferase</keyword>
<comment type="cofactor">
    <cofactor evidence="1">
        <name>Zn(2+)</name>
        <dbReference type="ChEBI" id="CHEBI:29105"/>
    </cofactor>
</comment>
<reference evidence="5" key="2">
    <citation type="submission" date="2021-04" db="EMBL/GenBank/DDBJ databases">
        <authorList>
            <person name="Zhang T."/>
            <person name="Zhang Y."/>
            <person name="Lu D."/>
            <person name="Zuo D."/>
            <person name="Du Z."/>
        </authorList>
    </citation>
    <scope>NUCLEOTIDE SEQUENCE</scope>
    <source>
        <strain evidence="5">JR1</strain>
    </source>
</reference>
<dbReference type="Gene3D" id="3.20.20.70">
    <property type="entry name" value="Aldolase class I"/>
    <property type="match status" value="1"/>
</dbReference>
<proteinExistence type="predicted"/>
<sequence length="274" mass="30142">MKKMIITCAVCGAETTREHNPNLPLTPLEIADATYDAYKAGASIVHLHVRDENGGPTQDPKVFKEAIRLIRERCDIVIEITTGGAVGMTDDERVAVIEELQPEMASLDCGTVNFGDDYIVNTLPTMRRFAKEMIKYNVRPTLECFDISHVAAADILIKEGLLKPPYHYGFVMNVPAAIPYDIELLNLLVSRIPEGAHWTVMGVGRACVPAHYGAFAIGNGFIRVGFEDNVYYSKGVLADSNAQLVERTAKLSRDAGYEIATPADVREMLQLKGI</sequence>
<evidence type="ECO:0000313" key="5">
    <source>
        <dbReference type="EMBL" id="MBR8536938.1"/>
    </source>
</evidence>
<dbReference type="PANTHER" id="PTHR37418">
    <property type="entry name" value="3-KETO-5-AMINOHEXANOATE CLEAVAGE ENZYME-RELATED"/>
    <property type="match status" value="1"/>
</dbReference>
<dbReference type="InterPro" id="IPR013785">
    <property type="entry name" value="Aldolase_TIM"/>
</dbReference>
<dbReference type="InterPro" id="IPR008567">
    <property type="entry name" value="BKACE"/>
</dbReference>
<evidence type="ECO:0000256" key="3">
    <source>
        <dbReference type="ARBA" id="ARBA00022723"/>
    </source>
</evidence>
<dbReference type="SUPFAM" id="SSF51366">
    <property type="entry name" value="Ribulose-phoshate binding barrel"/>
    <property type="match status" value="1"/>
</dbReference>
<dbReference type="InterPro" id="IPR011060">
    <property type="entry name" value="RibuloseP-bd_barrel"/>
</dbReference>
<protein>
    <submittedName>
        <fullName evidence="5">3-keto-5-aminohexanoate cleavage protein</fullName>
    </submittedName>
</protein>
<dbReference type="AlphaFoldDB" id="A0A941IYT7"/>
<accession>A0A941IYT7</accession>
<evidence type="ECO:0000313" key="6">
    <source>
        <dbReference type="Proteomes" id="UP000679220"/>
    </source>
</evidence>
<keyword evidence="4" id="KW-0862">Zinc</keyword>
<evidence type="ECO:0000256" key="1">
    <source>
        <dbReference type="ARBA" id="ARBA00001947"/>
    </source>
</evidence>
<dbReference type="GO" id="GO:0046872">
    <property type="term" value="F:metal ion binding"/>
    <property type="evidence" value="ECO:0007669"/>
    <property type="project" value="UniProtKB-KW"/>
</dbReference>
<dbReference type="EMBL" id="JAGTAR010000024">
    <property type="protein sequence ID" value="MBR8536938.1"/>
    <property type="molecule type" value="Genomic_DNA"/>
</dbReference>
<dbReference type="Proteomes" id="UP000679220">
    <property type="component" value="Unassembled WGS sequence"/>
</dbReference>
<dbReference type="Pfam" id="PF05853">
    <property type="entry name" value="BKACE"/>
    <property type="match status" value="1"/>
</dbReference>
<organism evidence="5 6">
    <name type="scientific">Carboxylicivirga sediminis</name>
    <dbReference type="NCBI Taxonomy" id="2006564"/>
    <lineage>
        <taxon>Bacteria</taxon>
        <taxon>Pseudomonadati</taxon>
        <taxon>Bacteroidota</taxon>
        <taxon>Bacteroidia</taxon>
        <taxon>Marinilabiliales</taxon>
        <taxon>Marinilabiliaceae</taxon>
        <taxon>Carboxylicivirga</taxon>
    </lineage>
</organism>
<evidence type="ECO:0000256" key="4">
    <source>
        <dbReference type="ARBA" id="ARBA00022833"/>
    </source>
</evidence>
<reference evidence="5" key="1">
    <citation type="journal article" date="2018" name="Int. J. Syst. Evol. Microbiol.">
        <title>Carboxylicivirga sediminis sp. nov., isolated from coastal sediment.</title>
        <authorList>
            <person name="Wang F.Q."/>
            <person name="Ren L.H."/>
            <person name="Zou R.J."/>
            <person name="Sun Y.Z."/>
            <person name="Liu X.J."/>
            <person name="Jiang F."/>
            <person name="Liu L.J."/>
        </authorList>
    </citation>
    <scope>NUCLEOTIDE SEQUENCE</scope>
    <source>
        <strain evidence="5">JR1</strain>
    </source>
</reference>
<gene>
    <name evidence="5" type="ORF">KDU71_15300</name>
</gene>
<name>A0A941IYT7_9BACT</name>
<keyword evidence="6" id="KW-1185">Reference proteome</keyword>
<dbReference type="GO" id="GO:0043720">
    <property type="term" value="F:3-keto-5-aminohexanoate cleavage activity"/>
    <property type="evidence" value="ECO:0007669"/>
    <property type="project" value="InterPro"/>
</dbReference>
<dbReference type="RefSeq" id="WP_212191964.1">
    <property type="nucleotide sequence ID" value="NZ_JAGTAR010000024.1"/>
</dbReference>
<evidence type="ECO:0000256" key="2">
    <source>
        <dbReference type="ARBA" id="ARBA00022679"/>
    </source>
</evidence>